<comment type="caution">
    <text evidence="1">The sequence shown here is derived from an EMBL/GenBank/DDBJ whole genome shotgun (WGS) entry which is preliminary data.</text>
</comment>
<evidence type="ECO:0000313" key="2">
    <source>
        <dbReference type="Proteomes" id="UP001148662"/>
    </source>
</evidence>
<dbReference type="EMBL" id="JANHOG010000353">
    <property type="protein sequence ID" value="KAJ3555217.1"/>
    <property type="molecule type" value="Genomic_DNA"/>
</dbReference>
<dbReference type="Proteomes" id="UP001148662">
    <property type="component" value="Unassembled WGS sequence"/>
</dbReference>
<sequence length="589" mass="65103">MEGGLQSKPYPSDVELLSRCGGPRVRRTLTGPREPSRRRSGERQTHSDFAAPSAAPAVSHSTDSIAMRSEQAMEGLRRAELGDAMVAFDVTGEPLKEGSRFALDPITPRGGTVPRRRFTGPSGTRDRSSFRTLPRDSTILDFRQTHARNAAELKSLLGNSNARLKSGAAVPPTIAQKALDKKARKEQTVVLEQARSRARVEVDIVLQSNICIQGGYVRGHVKVRVRRRGKKESPMLLASGKVRIVGFETLPNDDERHVFYQYATPLSSVTENYDVLFDSIPDDEGFAQAAQGVHVLPFCLRLPSDGSFGSAKGIISMTSGVSVRYIAMVSIKVRDPDTGKRSLAHFYRNCEVWPHLDPSVILRPAPRPLQASAAKNISILGGSNELKVRLNAQLPRLHWAAGTRCTVILRVENGSKKTIRAVLLTLVRTTTLFRPKPMLDADGDRDPDACQTATTHKVMAESLLEMSAGVTKGRASTKGWWTGVGPGEDMDFSHYIMLPQASRSRVLHSYNDKRRFAEFGRVRYSTNPHLQLHLNRPTTLCQHGAFFHQLSSRISDSDTSSAFPKAHLRSEHIHAGHLLSLNLQLLWRP</sequence>
<accession>A0ACC1T829</accession>
<organism evidence="1 2">
    <name type="scientific">Phlebia brevispora</name>
    <dbReference type="NCBI Taxonomy" id="194682"/>
    <lineage>
        <taxon>Eukaryota</taxon>
        <taxon>Fungi</taxon>
        <taxon>Dikarya</taxon>
        <taxon>Basidiomycota</taxon>
        <taxon>Agaricomycotina</taxon>
        <taxon>Agaricomycetes</taxon>
        <taxon>Polyporales</taxon>
        <taxon>Meruliaceae</taxon>
        <taxon>Phlebia</taxon>
    </lineage>
</organism>
<proteinExistence type="predicted"/>
<protein>
    <submittedName>
        <fullName evidence="1">Uncharacterized protein</fullName>
    </submittedName>
</protein>
<evidence type="ECO:0000313" key="1">
    <source>
        <dbReference type="EMBL" id="KAJ3555217.1"/>
    </source>
</evidence>
<reference evidence="1" key="1">
    <citation type="submission" date="2022-07" db="EMBL/GenBank/DDBJ databases">
        <title>Genome Sequence of Phlebia brevispora.</title>
        <authorList>
            <person name="Buettner E."/>
        </authorList>
    </citation>
    <scope>NUCLEOTIDE SEQUENCE</scope>
    <source>
        <strain evidence="1">MPL23</strain>
    </source>
</reference>
<name>A0ACC1T829_9APHY</name>
<keyword evidence="2" id="KW-1185">Reference proteome</keyword>
<gene>
    <name evidence="1" type="ORF">NM688_g2705</name>
</gene>